<keyword evidence="2" id="KW-0808">Transferase</keyword>
<evidence type="ECO:0000259" key="6">
    <source>
        <dbReference type="PROSITE" id="PS50011"/>
    </source>
</evidence>
<dbReference type="RefSeq" id="XP_009527173.1">
    <property type="nucleotide sequence ID" value="XM_009528878.1"/>
</dbReference>
<dbReference type="PANTHER" id="PTHR24345:SF91">
    <property type="entry name" value="SERINE_THREONINE-PROTEIN KINASE PLK4"/>
    <property type="match status" value="1"/>
</dbReference>
<dbReference type="PROSITE" id="PS50011">
    <property type="entry name" value="PROTEIN_KINASE_DOM"/>
    <property type="match status" value="1"/>
</dbReference>
<dbReference type="EMBL" id="JH159154">
    <property type="protein sequence ID" value="EGZ18115.1"/>
    <property type="molecule type" value="Genomic_DNA"/>
</dbReference>
<dbReference type="InParanoid" id="G4ZI66"/>
<dbReference type="InterPro" id="IPR000719">
    <property type="entry name" value="Prot_kinase_dom"/>
</dbReference>
<dbReference type="STRING" id="1094619.G4ZI66"/>
<evidence type="ECO:0000313" key="8">
    <source>
        <dbReference type="Proteomes" id="UP000002640"/>
    </source>
</evidence>
<dbReference type="SUPFAM" id="SSF56112">
    <property type="entry name" value="Protein kinase-like (PK-like)"/>
    <property type="match status" value="1"/>
</dbReference>
<keyword evidence="8" id="KW-1185">Reference proteome</keyword>
<gene>
    <name evidence="7" type="ORF">PHYSODRAFT_560462</name>
</gene>
<sequence length="290" mass="32096">MAAAAPPLLHVRRQISVALYGEVLECELPGDDESVAVKCISLTRAAEARRQLRTTREIYNPMQEQRVAELIMANGGHRNVVQPLFHFTHDRRLYLVNELCRGGDLHSLVAARMSVSSLLEEHEVLPLMRQVLERVNYLHSALGVAHRDLSLENVLLSRGACKITDFGLSTNARSMCEAGQVGKEYYMAPEIVAGERYDPALADVRSLGIMWFIMLTGSPLLSLASPSEKAFGAVAKHGVGAVIKFEAFPKRTSKTEFKLLGKMLQIDPTRRVRLDQVLAHPLFAPAMAAE</sequence>
<evidence type="ECO:0000313" key="7">
    <source>
        <dbReference type="EMBL" id="EGZ18115.1"/>
    </source>
</evidence>
<dbReference type="OMA" id="TDARRIC"/>
<dbReference type="GeneID" id="20663488"/>
<keyword evidence="4" id="KW-0418">Kinase</keyword>
<proteinExistence type="predicted"/>
<dbReference type="PANTHER" id="PTHR24345">
    <property type="entry name" value="SERINE/THREONINE-PROTEIN KINASE PLK"/>
    <property type="match status" value="1"/>
</dbReference>
<keyword evidence="5" id="KW-0067">ATP-binding</keyword>
<evidence type="ECO:0000256" key="1">
    <source>
        <dbReference type="ARBA" id="ARBA00022527"/>
    </source>
</evidence>
<dbReference type="GO" id="GO:0005524">
    <property type="term" value="F:ATP binding"/>
    <property type="evidence" value="ECO:0007669"/>
    <property type="project" value="UniProtKB-KW"/>
</dbReference>
<evidence type="ECO:0000256" key="5">
    <source>
        <dbReference type="ARBA" id="ARBA00022840"/>
    </source>
</evidence>
<keyword evidence="3" id="KW-0547">Nucleotide-binding</keyword>
<evidence type="ECO:0000256" key="3">
    <source>
        <dbReference type="ARBA" id="ARBA00022741"/>
    </source>
</evidence>
<dbReference type="Proteomes" id="UP000002640">
    <property type="component" value="Unassembled WGS sequence"/>
</dbReference>
<dbReference type="KEGG" id="psoj:PHYSODRAFT_560462"/>
<keyword evidence="1" id="KW-0723">Serine/threonine-protein kinase</keyword>
<dbReference type="GO" id="GO:0005634">
    <property type="term" value="C:nucleus"/>
    <property type="evidence" value="ECO:0007669"/>
    <property type="project" value="TreeGrafter"/>
</dbReference>
<dbReference type="FunFam" id="1.10.510.10:FF:000753">
    <property type="entry name" value="CAMK/CAMKL protein kinase"/>
    <property type="match status" value="1"/>
</dbReference>
<accession>G4ZI66</accession>
<feature type="domain" description="Protein kinase" evidence="6">
    <location>
        <begin position="9"/>
        <end position="283"/>
    </location>
</feature>
<dbReference type="SMR" id="G4ZI66"/>
<protein>
    <recommendedName>
        <fullName evidence="6">Protein kinase domain-containing protein</fullName>
    </recommendedName>
</protein>
<name>G4ZI66_PHYSP</name>
<dbReference type="Gene3D" id="1.10.510.10">
    <property type="entry name" value="Transferase(Phosphotransferase) domain 1"/>
    <property type="match status" value="1"/>
</dbReference>
<evidence type="ECO:0000256" key="4">
    <source>
        <dbReference type="ARBA" id="ARBA00022777"/>
    </source>
</evidence>
<organism evidence="7 8">
    <name type="scientific">Phytophthora sojae (strain P6497)</name>
    <name type="common">Soybean stem and root rot agent</name>
    <name type="synonym">Phytophthora megasperma f. sp. glycines</name>
    <dbReference type="NCBI Taxonomy" id="1094619"/>
    <lineage>
        <taxon>Eukaryota</taxon>
        <taxon>Sar</taxon>
        <taxon>Stramenopiles</taxon>
        <taxon>Oomycota</taxon>
        <taxon>Peronosporomycetes</taxon>
        <taxon>Peronosporales</taxon>
        <taxon>Peronosporaceae</taxon>
        <taxon>Phytophthora</taxon>
    </lineage>
</organism>
<dbReference type="GO" id="GO:0004674">
    <property type="term" value="F:protein serine/threonine kinase activity"/>
    <property type="evidence" value="ECO:0007669"/>
    <property type="project" value="UniProtKB-KW"/>
</dbReference>
<dbReference type="InterPro" id="IPR011009">
    <property type="entry name" value="Kinase-like_dom_sf"/>
</dbReference>
<dbReference type="Pfam" id="PF00069">
    <property type="entry name" value="Pkinase"/>
    <property type="match status" value="1"/>
</dbReference>
<reference evidence="7 8" key="1">
    <citation type="journal article" date="2006" name="Science">
        <title>Phytophthora genome sequences uncover evolutionary origins and mechanisms of pathogenesis.</title>
        <authorList>
            <person name="Tyler B.M."/>
            <person name="Tripathy S."/>
            <person name="Zhang X."/>
            <person name="Dehal P."/>
            <person name="Jiang R.H."/>
            <person name="Aerts A."/>
            <person name="Arredondo F.D."/>
            <person name="Baxter L."/>
            <person name="Bensasson D."/>
            <person name="Beynon J.L."/>
            <person name="Chapman J."/>
            <person name="Damasceno C.M."/>
            <person name="Dorrance A.E."/>
            <person name="Dou D."/>
            <person name="Dickerman A.W."/>
            <person name="Dubchak I.L."/>
            <person name="Garbelotto M."/>
            <person name="Gijzen M."/>
            <person name="Gordon S.G."/>
            <person name="Govers F."/>
            <person name="Grunwald N.J."/>
            <person name="Huang W."/>
            <person name="Ivors K.L."/>
            <person name="Jones R.W."/>
            <person name="Kamoun S."/>
            <person name="Krampis K."/>
            <person name="Lamour K.H."/>
            <person name="Lee M.K."/>
            <person name="McDonald W.H."/>
            <person name="Medina M."/>
            <person name="Meijer H.J."/>
            <person name="Nordberg E.K."/>
            <person name="Maclean D.J."/>
            <person name="Ospina-Giraldo M.D."/>
            <person name="Morris P.F."/>
            <person name="Phuntumart V."/>
            <person name="Putnam N.H."/>
            <person name="Rash S."/>
            <person name="Rose J.K."/>
            <person name="Sakihama Y."/>
            <person name="Salamov A.A."/>
            <person name="Savidor A."/>
            <person name="Scheuring C.F."/>
            <person name="Smith B.M."/>
            <person name="Sobral B.W."/>
            <person name="Terry A."/>
            <person name="Torto-Alalibo T.A."/>
            <person name="Win J."/>
            <person name="Xu Z."/>
            <person name="Zhang H."/>
            <person name="Grigoriev I.V."/>
            <person name="Rokhsar D.S."/>
            <person name="Boore J.L."/>
        </authorList>
    </citation>
    <scope>NUCLEOTIDE SEQUENCE [LARGE SCALE GENOMIC DNA]</scope>
    <source>
        <strain evidence="7 8">P6497</strain>
    </source>
</reference>
<dbReference type="AlphaFoldDB" id="G4ZI66"/>
<evidence type="ECO:0000256" key="2">
    <source>
        <dbReference type="ARBA" id="ARBA00022679"/>
    </source>
</evidence>